<protein>
    <recommendedName>
        <fullName evidence="3">Atg6 BARA domain-containing protein</fullName>
    </recommendedName>
</protein>
<dbReference type="AlphaFoldDB" id="A0A8E0VHE3"/>
<evidence type="ECO:0000256" key="2">
    <source>
        <dbReference type="SAM" id="MobiDB-lite"/>
    </source>
</evidence>
<dbReference type="Proteomes" id="UP000728185">
    <property type="component" value="Unassembled WGS sequence"/>
</dbReference>
<keyword evidence="5" id="KW-1185">Reference proteome</keyword>
<proteinExistence type="inferred from homology"/>
<comment type="caution">
    <text evidence="4">The sequence shown here is derived from an EMBL/GenBank/DDBJ whole genome shotgun (WGS) entry which is preliminary data.</text>
</comment>
<dbReference type="InterPro" id="IPR040455">
    <property type="entry name" value="Atg6_BARA"/>
</dbReference>
<comment type="similarity">
    <text evidence="1">Belongs to the beclin family.</text>
</comment>
<accession>A0A8E0VHE3</accession>
<feature type="domain" description="Atg6 BARA" evidence="3">
    <location>
        <begin position="1"/>
        <end position="89"/>
    </location>
</feature>
<dbReference type="GO" id="GO:0000407">
    <property type="term" value="C:phagophore assembly site"/>
    <property type="evidence" value="ECO:0007669"/>
    <property type="project" value="TreeGrafter"/>
</dbReference>
<feature type="compositionally biased region" description="Basic and acidic residues" evidence="2">
    <location>
        <begin position="86"/>
        <end position="99"/>
    </location>
</feature>
<dbReference type="GO" id="GO:0000423">
    <property type="term" value="P:mitophagy"/>
    <property type="evidence" value="ECO:0007669"/>
    <property type="project" value="TreeGrafter"/>
</dbReference>
<feature type="region of interest" description="Disordered" evidence="2">
    <location>
        <begin position="80"/>
        <end position="99"/>
    </location>
</feature>
<dbReference type="GO" id="GO:0000045">
    <property type="term" value="P:autophagosome assembly"/>
    <property type="evidence" value="ECO:0007669"/>
    <property type="project" value="TreeGrafter"/>
</dbReference>
<evidence type="ECO:0000259" key="3">
    <source>
        <dbReference type="Pfam" id="PF04111"/>
    </source>
</evidence>
<dbReference type="GO" id="GO:0043548">
    <property type="term" value="F:phosphatidylinositol 3-kinase binding"/>
    <property type="evidence" value="ECO:0007669"/>
    <property type="project" value="TreeGrafter"/>
</dbReference>
<dbReference type="GO" id="GO:0030674">
    <property type="term" value="F:protein-macromolecule adaptor activity"/>
    <property type="evidence" value="ECO:0007669"/>
    <property type="project" value="TreeGrafter"/>
</dbReference>
<dbReference type="PANTHER" id="PTHR12768">
    <property type="entry name" value="BECLIN 1"/>
    <property type="match status" value="1"/>
</dbReference>
<reference evidence="4" key="1">
    <citation type="submission" date="2019-05" db="EMBL/GenBank/DDBJ databases">
        <title>Annotation for the trematode Fasciolopsis buski.</title>
        <authorList>
            <person name="Choi Y.-J."/>
        </authorList>
    </citation>
    <scope>NUCLEOTIDE SEQUENCE</scope>
    <source>
        <strain evidence="4">HT</strain>
        <tissue evidence="4">Whole worm</tissue>
    </source>
</reference>
<dbReference type="GO" id="GO:0006995">
    <property type="term" value="P:cellular response to nitrogen starvation"/>
    <property type="evidence" value="ECO:0007669"/>
    <property type="project" value="TreeGrafter"/>
</dbReference>
<dbReference type="Gene3D" id="1.10.418.40">
    <property type="entry name" value="Autophagy protein 6/Beclin 1"/>
    <property type="match status" value="1"/>
</dbReference>
<evidence type="ECO:0000256" key="1">
    <source>
        <dbReference type="ARBA" id="ARBA00005965"/>
    </source>
</evidence>
<dbReference type="GO" id="GO:0034271">
    <property type="term" value="C:phosphatidylinositol 3-kinase complex, class III, type I"/>
    <property type="evidence" value="ECO:0007669"/>
    <property type="project" value="TreeGrafter"/>
</dbReference>
<gene>
    <name evidence="4" type="ORF">FBUS_10268</name>
</gene>
<dbReference type="GO" id="GO:0034272">
    <property type="term" value="C:phosphatidylinositol 3-kinase complex, class III, type II"/>
    <property type="evidence" value="ECO:0007669"/>
    <property type="project" value="TreeGrafter"/>
</dbReference>
<dbReference type="InterPro" id="IPR007243">
    <property type="entry name" value="Atg6/Beclin"/>
</dbReference>
<dbReference type="GO" id="GO:0045324">
    <property type="term" value="P:late endosome to vacuole transport"/>
    <property type="evidence" value="ECO:0007669"/>
    <property type="project" value="TreeGrafter"/>
</dbReference>
<sequence length="99" mass="11391">MLLQCIARKLNFQFPHYEIVPMGIRSKIIDKQTRREHPLYYVTNIFSQGKFNTGMTIFLKCVGQVQQLVESNSNAQLPYQIKSGGKIHDPQDGRTHSIV</sequence>
<evidence type="ECO:0000313" key="4">
    <source>
        <dbReference type="EMBL" id="KAA0185992.1"/>
    </source>
</evidence>
<organism evidence="4 5">
    <name type="scientific">Fasciolopsis buskii</name>
    <dbReference type="NCBI Taxonomy" id="27845"/>
    <lineage>
        <taxon>Eukaryota</taxon>
        <taxon>Metazoa</taxon>
        <taxon>Spiralia</taxon>
        <taxon>Lophotrochozoa</taxon>
        <taxon>Platyhelminthes</taxon>
        <taxon>Trematoda</taxon>
        <taxon>Digenea</taxon>
        <taxon>Plagiorchiida</taxon>
        <taxon>Echinostomata</taxon>
        <taxon>Echinostomatoidea</taxon>
        <taxon>Fasciolidae</taxon>
        <taxon>Fasciolopsis</taxon>
    </lineage>
</organism>
<dbReference type="OrthoDB" id="4822at2759"/>
<evidence type="ECO:0000313" key="5">
    <source>
        <dbReference type="Proteomes" id="UP000728185"/>
    </source>
</evidence>
<dbReference type="EMBL" id="LUCM01010042">
    <property type="protein sequence ID" value="KAA0185992.1"/>
    <property type="molecule type" value="Genomic_DNA"/>
</dbReference>
<dbReference type="PANTHER" id="PTHR12768:SF4">
    <property type="entry name" value="BECLIN-1"/>
    <property type="match status" value="1"/>
</dbReference>
<dbReference type="Pfam" id="PF04111">
    <property type="entry name" value="APG6"/>
    <property type="match status" value="1"/>
</dbReference>
<dbReference type="InterPro" id="IPR038274">
    <property type="entry name" value="Atg6/Beclin_C_sf"/>
</dbReference>
<name>A0A8E0VHE3_9TREM</name>